<dbReference type="InterPro" id="IPR043142">
    <property type="entry name" value="PapC-like_C_sf"/>
</dbReference>
<evidence type="ECO:0000256" key="7">
    <source>
        <dbReference type="ARBA" id="ARBA00023136"/>
    </source>
</evidence>
<evidence type="ECO:0000259" key="11">
    <source>
        <dbReference type="Pfam" id="PF13954"/>
    </source>
</evidence>
<evidence type="ECO:0000259" key="10">
    <source>
        <dbReference type="Pfam" id="PF13953"/>
    </source>
</evidence>
<evidence type="ECO:0000256" key="9">
    <source>
        <dbReference type="RuleBase" id="RU003884"/>
    </source>
</evidence>
<dbReference type="InterPro" id="IPR000015">
    <property type="entry name" value="Fimb_usher"/>
</dbReference>
<feature type="domain" description="PapC N-terminal" evidence="11">
    <location>
        <begin position="30"/>
        <end position="177"/>
    </location>
</feature>
<keyword evidence="7 9" id="KW-0472">Membrane</keyword>
<dbReference type="InterPro" id="IPR018030">
    <property type="entry name" value="Fimbrial_membr_usher_CS"/>
</dbReference>
<gene>
    <name evidence="12" type="ORF">DC082_03200</name>
</gene>
<evidence type="ECO:0008006" key="14">
    <source>
        <dbReference type="Google" id="ProtNLM"/>
    </source>
</evidence>
<dbReference type="PROSITE" id="PS01151">
    <property type="entry name" value="FIMBRIAL_USHER"/>
    <property type="match status" value="1"/>
</dbReference>
<dbReference type="PANTHER" id="PTHR30451">
    <property type="entry name" value="OUTER MEMBRANE USHER PROTEIN"/>
    <property type="match status" value="1"/>
</dbReference>
<comment type="similarity">
    <text evidence="2 9">Belongs to the fimbrial export usher family.</text>
</comment>
<reference evidence="12 13" key="1">
    <citation type="journal article" date="2018" name="Genome Announc.">
        <title>Ignatzschineria cameli sp. nov., isolated from necrotic foot tissue of dromedaries (Camelus dromedarius) and associated maggots (Wohlfahrtia species) in Dubai.</title>
        <authorList>
            <person name="Tsang C.C."/>
            <person name="Tang J.Y."/>
            <person name="Fong J.Y."/>
            <person name="Kinne J."/>
            <person name="Lee H.H."/>
            <person name="Joseph M."/>
            <person name="Jose S."/>
            <person name="Schuster R.K."/>
            <person name="Tang Y."/>
            <person name="Sivakumar S."/>
            <person name="Chen J.H."/>
            <person name="Teng J.L."/>
            <person name="Lau S.K."/>
            <person name="Wernery U."/>
            <person name="Woo P.C."/>
        </authorList>
    </citation>
    <scope>NUCLEOTIDE SEQUENCE [LARGE SCALE GENOMIC DNA]</scope>
    <source>
        <strain evidence="12 13">KCTC 22643</strain>
    </source>
</reference>
<keyword evidence="3 9" id="KW-0813">Transport</keyword>
<keyword evidence="4" id="KW-1134">Transmembrane beta strand</keyword>
<dbReference type="GO" id="GO:0009297">
    <property type="term" value="P:pilus assembly"/>
    <property type="evidence" value="ECO:0007669"/>
    <property type="project" value="InterPro"/>
</dbReference>
<dbReference type="InterPro" id="IPR037224">
    <property type="entry name" value="PapC_N_sf"/>
</dbReference>
<dbReference type="Gene3D" id="2.60.40.3110">
    <property type="match status" value="1"/>
</dbReference>
<evidence type="ECO:0000256" key="6">
    <source>
        <dbReference type="ARBA" id="ARBA00022729"/>
    </source>
</evidence>
<dbReference type="Gene3D" id="2.60.40.2610">
    <property type="entry name" value="Outer membrane usher protein FimD, plug domain"/>
    <property type="match status" value="1"/>
</dbReference>
<keyword evidence="9" id="KW-1029">Fimbrium biogenesis</keyword>
<dbReference type="AlphaFoldDB" id="A0A2U2AN34"/>
<dbReference type="EMBL" id="QEWR01000002">
    <property type="protein sequence ID" value="PWD84556.1"/>
    <property type="molecule type" value="Genomic_DNA"/>
</dbReference>
<evidence type="ECO:0000313" key="13">
    <source>
        <dbReference type="Proteomes" id="UP000244948"/>
    </source>
</evidence>
<evidence type="ECO:0000256" key="5">
    <source>
        <dbReference type="ARBA" id="ARBA00022692"/>
    </source>
</evidence>
<evidence type="ECO:0000256" key="1">
    <source>
        <dbReference type="ARBA" id="ARBA00004571"/>
    </source>
</evidence>
<keyword evidence="8 9" id="KW-0998">Cell outer membrane</keyword>
<dbReference type="Pfam" id="PF00577">
    <property type="entry name" value="Usher"/>
    <property type="match status" value="1"/>
</dbReference>
<protein>
    <recommendedName>
        <fullName evidence="14">Fimbrial biogenesis outer membrane usher protein</fullName>
    </recommendedName>
</protein>
<organism evidence="12 13">
    <name type="scientific">Ignatzschineria indica</name>
    <dbReference type="NCBI Taxonomy" id="472583"/>
    <lineage>
        <taxon>Bacteria</taxon>
        <taxon>Pseudomonadati</taxon>
        <taxon>Pseudomonadota</taxon>
        <taxon>Gammaproteobacteria</taxon>
        <taxon>Cardiobacteriales</taxon>
        <taxon>Ignatzschineriaceae</taxon>
        <taxon>Ignatzschineria</taxon>
    </lineage>
</organism>
<dbReference type="GO" id="GO:0015473">
    <property type="term" value="F:fimbrial usher porin activity"/>
    <property type="evidence" value="ECO:0007669"/>
    <property type="project" value="InterPro"/>
</dbReference>
<comment type="caution">
    <text evidence="12">The sequence shown here is derived from an EMBL/GenBank/DDBJ whole genome shotgun (WGS) entry which is preliminary data.</text>
</comment>
<evidence type="ECO:0000256" key="4">
    <source>
        <dbReference type="ARBA" id="ARBA00022452"/>
    </source>
</evidence>
<keyword evidence="5 9" id="KW-0812">Transmembrane</keyword>
<dbReference type="Pfam" id="PF13954">
    <property type="entry name" value="PapC_N"/>
    <property type="match status" value="1"/>
</dbReference>
<comment type="subcellular location">
    <subcellularLocation>
        <location evidence="1 9">Cell outer membrane</location>
        <topology evidence="1 9">Multi-pass membrane protein</topology>
    </subcellularLocation>
</comment>
<dbReference type="GO" id="GO:0009279">
    <property type="term" value="C:cell outer membrane"/>
    <property type="evidence" value="ECO:0007669"/>
    <property type="project" value="UniProtKB-SubCell"/>
</dbReference>
<evidence type="ECO:0000313" key="12">
    <source>
        <dbReference type="EMBL" id="PWD84556.1"/>
    </source>
</evidence>
<dbReference type="InterPro" id="IPR025885">
    <property type="entry name" value="PapC_N"/>
</dbReference>
<dbReference type="InterPro" id="IPR025949">
    <property type="entry name" value="PapC-like_C"/>
</dbReference>
<dbReference type="Pfam" id="PF13953">
    <property type="entry name" value="PapC_C"/>
    <property type="match status" value="1"/>
</dbReference>
<name>A0A2U2AN34_9GAMM</name>
<dbReference type="InterPro" id="IPR042186">
    <property type="entry name" value="FimD_plug_dom"/>
</dbReference>
<dbReference type="SUPFAM" id="SSF141729">
    <property type="entry name" value="FimD N-terminal domain-like"/>
    <property type="match status" value="1"/>
</dbReference>
<evidence type="ECO:0000256" key="8">
    <source>
        <dbReference type="ARBA" id="ARBA00023237"/>
    </source>
</evidence>
<evidence type="ECO:0000256" key="2">
    <source>
        <dbReference type="ARBA" id="ARBA00008064"/>
    </source>
</evidence>
<dbReference type="PANTHER" id="PTHR30451:SF4">
    <property type="entry name" value="OUTER MEMBRANE USHER PROTEIN YQIG-RELATED"/>
    <property type="match status" value="1"/>
</dbReference>
<accession>A0A2U2AN34</accession>
<dbReference type="Proteomes" id="UP000244948">
    <property type="component" value="Unassembled WGS sequence"/>
</dbReference>
<dbReference type="RefSeq" id="WP_109235724.1">
    <property type="nucleotide sequence ID" value="NZ_BMXZ01000001.1"/>
</dbReference>
<proteinExistence type="inferred from homology"/>
<sequence>MKPLMKAVVKIGGPLILIGALLSPISYAFEFDNKILESLGFENVDLSAFAGSNDQFTGKYLADIVINEQNIFYNYPVYLYSEEGQSYICYTDELLTSLPISKELRIGAKKTLVNSTDAGECYGLEQYDSAIAAEFDDREQKIKIRMPHAYLVDFDPYWVPPNQRDYGISGLFLDYNLLKTYNRYKRDGGGHYSSNNFSSYGVIGLNLGPFRFRSNYQYSPNSEKKFERTQTYAFTDIGSLNAHLYAGELYSRSNLFSSVRFKGVSLYTEESMMPNYLQGYAPQVTGTATSNAVVTVRQYGNIIKQVQVPPGPFAIANLPSYLSGTVDVMVEESDGSVNEFQVDIAHVPYLTRKGALRYNLNAGKLSPQNNLRKIDVKFASVDGSYGLTDMISLIGGLTYTTNNEYVAYNAGLGLNLGIVGAFSFDITKSENKANLGRRLTGQSYRFNYAKRFGENTSLNIVGYRFSSRDYTTLSNYVDMKAGRDNRIYLEKNRFSLSVSQYVPRWNISVAATASKSTYWNQDSNSYYNLSFYKTIERGFFQSTSVSLNLSHNKSNYGNKDDLISLYVSIPLEDRKSRVSYNARYDRNRENFSQQAILYSEGMGGNYSLGASMNHKQDLSGSIDYALSASYNTTLSFGNFNGSVSYASDQQNVTAGFSGSLTLTEHGLATHPYVFEEGSRLIIDAGVPEVGMQGNSSKSNIFGLAGISNIPNYYRSTYLIDNDNLPDNVEIQDGVMEVAPTKGAIVYRSANAISGEKALVTITLPDGSHPPFGAIVYRENGKGSEVGMVADQGRTYLTGLNKKAEFAVKWGRDQSCTLPIRSTDSKDLTTIICY</sequence>
<feature type="domain" description="PapC-like C-terminal" evidence="10">
    <location>
        <begin position="758"/>
        <end position="819"/>
    </location>
</feature>
<evidence type="ECO:0000256" key="3">
    <source>
        <dbReference type="ARBA" id="ARBA00022448"/>
    </source>
</evidence>
<dbReference type="Gene3D" id="3.10.20.410">
    <property type="match status" value="1"/>
</dbReference>
<keyword evidence="6" id="KW-0732">Signal</keyword>
<dbReference type="Gene3D" id="2.60.40.2070">
    <property type="match status" value="1"/>
</dbReference>
<keyword evidence="13" id="KW-1185">Reference proteome</keyword>